<evidence type="ECO:0000313" key="2">
    <source>
        <dbReference type="Proteomes" id="UP001486207"/>
    </source>
</evidence>
<comment type="caution">
    <text evidence="1">The sequence shown here is derived from an EMBL/GenBank/DDBJ whole genome shotgun (WGS) entry which is preliminary data.</text>
</comment>
<dbReference type="Proteomes" id="UP001486207">
    <property type="component" value="Unassembled WGS sequence"/>
</dbReference>
<name>A0ABV1XZW3_9ACTN</name>
<organism evidence="1 2">
    <name type="scientific">Streptomyces lanatus</name>
    <dbReference type="NCBI Taxonomy" id="66900"/>
    <lineage>
        <taxon>Bacteria</taxon>
        <taxon>Bacillati</taxon>
        <taxon>Actinomycetota</taxon>
        <taxon>Actinomycetes</taxon>
        <taxon>Kitasatosporales</taxon>
        <taxon>Streptomycetaceae</taxon>
        <taxon>Streptomyces</taxon>
    </lineage>
</organism>
<keyword evidence="2" id="KW-1185">Reference proteome</keyword>
<evidence type="ECO:0000313" key="1">
    <source>
        <dbReference type="EMBL" id="MER7377152.1"/>
    </source>
</evidence>
<dbReference type="EMBL" id="JBEPFB010000017">
    <property type="protein sequence ID" value="MER7377152.1"/>
    <property type="molecule type" value="Genomic_DNA"/>
</dbReference>
<accession>A0ABV1XZW3</accession>
<reference evidence="1 2" key="1">
    <citation type="submission" date="2024-06" db="EMBL/GenBank/DDBJ databases">
        <title>The Natural Products Discovery Center: Release of the First 8490 Sequenced Strains for Exploring Actinobacteria Biosynthetic Diversity.</title>
        <authorList>
            <person name="Kalkreuter E."/>
            <person name="Kautsar S.A."/>
            <person name="Yang D."/>
            <person name="Bader C.D."/>
            <person name="Teijaro C.N."/>
            <person name="Fluegel L."/>
            <person name="Davis C.M."/>
            <person name="Simpson J.R."/>
            <person name="Lauterbach L."/>
            <person name="Steele A.D."/>
            <person name="Gui C."/>
            <person name="Meng S."/>
            <person name="Li G."/>
            <person name="Viehrig K."/>
            <person name="Ye F."/>
            <person name="Su P."/>
            <person name="Kiefer A.F."/>
            <person name="Nichols A."/>
            <person name="Cepeda A.J."/>
            <person name="Yan W."/>
            <person name="Fan B."/>
            <person name="Jiang Y."/>
            <person name="Adhikari A."/>
            <person name="Zheng C.-J."/>
            <person name="Schuster L."/>
            <person name="Cowan T.M."/>
            <person name="Smanski M.J."/>
            <person name="Chevrette M.G."/>
            <person name="De Carvalho L.P.S."/>
            <person name="Shen B."/>
        </authorList>
    </citation>
    <scope>NUCLEOTIDE SEQUENCE [LARGE SCALE GENOMIC DNA]</scope>
    <source>
        <strain evidence="1 2">NPDC000155</strain>
    </source>
</reference>
<dbReference type="RefSeq" id="WP_190074183.1">
    <property type="nucleotide sequence ID" value="NZ_BNBM01000017.1"/>
</dbReference>
<gene>
    <name evidence="1" type="ORF">ABT384_31435</name>
</gene>
<protein>
    <submittedName>
        <fullName evidence="1">Uncharacterized protein</fullName>
    </submittedName>
</protein>
<sequence>MLTATVRAEEMARLVIAAAQQDNDCVVTSGLVDAVMKLHADTEQGMANKASVRRLIRQQAAPAGVRVVLTDDERYWAIREQLHHMTGDEVHALRDSIADGGDVDPRANDRVLIDAISVRLSNRLSPRRLDGVEPVSIRLWDEPEPDGVGSIPEYAQHPGVVEALEILRAAEVPVATFPGRKMLYREWHSPQGPQGAFIWPGLGQTLEVSWFIDGAHDERSMRSRDTRTVRDTRNSALDDIAGAFRGAGWTVWRVESSNTATRRGLRVDVTPPAAAEPPAGS</sequence>
<proteinExistence type="predicted"/>